<dbReference type="Proteomes" id="UP000539953">
    <property type="component" value="Unassembled WGS sequence"/>
</dbReference>
<dbReference type="AlphaFoldDB" id="A0A7W8FVL6"/>
<organism evidence="12 13">
    <name type="scientific">Catenisphaera adipataccumulans</name>
    <dbReference type="NCBI Taxonomy" id="700500"/>
    <lineage>
        <taxon>Bacteria</taxon>
        <taxon>Bacillati</taxon>
        <taxon>Bacillota</taxon>
        <taxon>Erysipelotrichia</taxon>
        <taxon>Erysipelotrichales</taxon>
        <taxon>Erysipelotrichaceae</taxon>
        <taxon>Catenisphaera</taxon>
    </lineage>
</organism>
<sequence>MNQIRIPFGMRDILLDECTAKKQLQDRIEQVFRSYGYREIETPTLEFYQTYENAFADAQGDFDDREMVKVIDQDGKILAMRMDMTVPIARVCASKFSKIDPPYRLRYCSSVYKMRQAFAGKRSEVSDCGVELIGLDSQHDIEVLCCALDTMAAFGLEDYQLEIGNSDFFKQACRALNLNNVQTKTLADLIDRKSMVELQDYVAGLQISDQASTFFIELPMLGGQPDVLNKALAYCFNDELRQEVDSLLHIYDALKELGYADHVTFDLGKVPHLDYYTGIIFEGFVPGVGHSVLSGGRYDQLLNKFGRDLPACGFGVKLDYLTEVMTPEPEPTVTLYYPLSKQVEALKLARELRKKQPVKMVVRENGDVEVSK</sequence>
<reference evidence="12 13" key="1">
    <citation type="submission" date="2020-08" db="EMBL/GenBank/DDBJ databases">
        <title>Genomic Encyclopedia of Type Strains, Phase IV (KMG-IV): sequencing the most valuable type-strain genomes for metagenomic binning, comparative biology and taxonomic classification.</title>
        <authorList>
            <person name="Goeker M."/>
        </authorList>
    </citation>
    <scope>NUCLEOTIDE SEQUENCE [LARGE SCALE GENOMIC DNA]</scope>
    <source>
        <strain evidence="12 13">DSM 25799</strain>
    </source>
</reference>
<comment type="function">
    <text evidence="8 9">Required for the first step of histidine biosynthesis. May allow the feedback regulation of ATP phosphoribosyltransferase activity by histidine.</text>
</comment>
<dbReference type="EMBL" id="JACHHK010000001">
    <property type="protein sequence ID" value="MBB5182336.1"/>
    <property type="molecule type" value="Genomic_DNA"/>
</dbReference>
<evidence type="ECO:0000256" key="4">
    <source>
        <dbReference type="ARBA" id="ARBA00020397"/>
    </source>
</evidence>
<dbReference type="PIRSF" id="PIRSF001549">
    <property type="entry name" value="His-tRNA_synth"/>
    <property type="match status" value="1"/>
</dbReference>
<comment type="caution">
    <text evidence="12">The sequence shown here is derived from an EMBL/GenBank/DDBJ whole genome shotgun (WGS) entry which is preliminary data.</text>
</comment>
<dbReference type="UniPathway" id="UPA00031">
    <property type="reaction ID" value="UER00006"/>
</dbReference>
<feature type="domain" description="Class II Histidinyl-tRNA synthetase (HisRS)-like catalytic core" evidence="11">
    <location>
        <begin position="9"/>
        <end position="320"/>
    </location>
</feature>
<dbReference type="GO" id="GO:0140096">
    <property type="term" value="F:catalytic activity, acting on a protein"/>
    <property type="evidence" value="ECO:0007669"/>
    <property type="project" value="UniProtKB-ARBA"/>
</dbReference>
<gene>
    <name evidence="9" type="primary">hisZ</name>
    <name evidence="12" type="ORF">HNQ47_000339</name>
</gene>
<dbReference type="GO" id="GO:0016757">
    <property type="term" value="F:glycosyltransferase activity"/>
    <property type="evidence" value="ECO:0007669"/>
    <property type="project" value="UniProtKB-KW"/>
</dbReference>
<name>A0A7W8FVL6_9FIRM</name>
<dbReference type="RefSeq" id="WP_183326911.1">
    <property type="nucleotide sequence ID" value="NZ_JACHHK010000001.1"/>
</dbReference>
<accession>A0A7W8FVL6</accession>
<dbReference type="Pfam" id="PF13393">
    <property type="entry name" value="tRNA-synt_His"/>
    <property type="match status" value="1"/>
</dbReference>
<dbReference type="SUPFAM" id="SSF55681">
    <property type="entry name" value="Class II aaRS and biotin synthetases"/>
    <property type="match status" value="1"/>
</dbReference>
<dbReference type="InterPro" id="IPR041715">
    <property type="entry name" value="HisRS-like_core"/>
</dbReference>
<evidence type="ECO:0000256" key="2">
    <source>
        <dbReference type="ARBA" id="ARBA00004667"/>
    </source>
</evidence>
<evidence type="ECO:0000256" key="1">
    <source>
        <dbReference type="ARBA" id="ARBA00004496"/>
    </source>
</evidence>
<keyword evidence="6 9" id="KW-0028">Amino-acid biosynthesis</keyword>
<protein>
    <recommendedName>
        <fullName evidence="4 9">ATP phosphoribosyltransferase regulatory subunit</fullName>
    </recommendedName>
</protein>
<comment type="miscellaneous">
    <text evidence="9">This function is generally fulfilled by the C-terminal part of HisG, which is missing in some bacteria such as this one.</text>
</comment>
<dbReference type="GO" id="GO:0005737">
    <property type="term" value="C:cytoplasm"/>
    <property type="evidence" value="ECO:0007669"/>
    <property type="project" value="UniProtKB-SubCell"/>
</dbReference>
<keyword evidence="13" id="KW-1185">Reference proteome</keyword>
<dbReference type="GO" id="GO:0004821">
    <property type="term" value="F:histidine-tRNA ligase activity"/>
    <property type="evidence" value="ECO:0007669"/>
    <property type="project" value="TreeGrafter"/>
</dbReference>
<dbReference type="GO" id="GO:0006427">
    <property type="term" value="P:histidyl-tRNA aminoacylation"/>
    <property type="evidence" value="ECO:0007669"/>
    <property type="project" value="TreeGrafter"/>
</dbReference>
<comment type="subcellular location">
    <subcellularLocation>
        <location evidence="1 9">Cytoplasm</location>
    </subcellularLocation>
</comment>
<keyword evidence="7 9" id="KW-0368">Histidine biosynthesis</keyword>
<evidence type="ECO:0000256" key="8">
    <source>
        <dbReference type="ARBA" id="ARBA00025246"/>
    </source>
</evidence>
<dbReference type="PANTHER" id="PTHR43707:SF6">
    <property type="entry name" value="ATP PHOSPHORIBOSYLTRANSFERASE REGULATORY SUBUNIT"/>
    <property type="match status" value="1"/>
</dbReference>
<evidence type="ECO:0000259" key="11">
    <source>
        <dbReference type="Pfam" id="PF13393"/>
    </source>
</evidence>
<proteinExistence type="inferred from homology"/>
<dbReference type="CDD" id="cd00773">
    <property type="entry name" value="HisRS-like_core"/>
    <property type="match status" value="1"/>
</dbReference>
<dbReference type="InterPro" id="IPR004517">
    <property type="entry name" value="HisZ"/>
</dbReference>
<feature type="binding site" evidence="10">
    <location>
        <begin position="275"/>
        <end position="276"/>
    </location>
    <ligand>
        <name>L-histidine</name>
        <dbReference type="ChEBI" id="CHEBI:57595"/>
    </ligand>
</feature>
<keyword evidence="12" id="KW-0328">Glycosyltransferase</keyword>
<evidence type="ECO:0000256" key="5">
    <source>
        <dbReference type="ARBA" id="ARBA00022490"/>
    </source>
</evidence>
<dbReference type="Gene3D" id="3.30.930.10">
    <property type="entry name" value="Bira Bifunctional Protein, Domain 2"/>
    <property type="match status" value="1"/>
</dbReference>
<evidence type="ECO:0000313" key="13">
    <source>
        <dbReference type="Proteomes" id="UP000539953"/>
    </source>
</evidence>
<dbReference type="GO" id="GO:0000105">
    <property type="term" value="P:L-histidine biosynthetic process"/>
    <property type="evidence" value="ECO:0007669"/>
    <property type="project" value="UniProtKB-UniRule"/>
</dbReference>
<comment type="pathway">
    <text evidence="2 9">Amino-acid biosynthesis; L-histidine biosynthesis; L-histidine from 5-phospho-alpha-D-ribose 1-diphosphate: step 1/9.</text>
</comment>
<evidence type="ECO:0000256" key="9">
    <source>
        <dbReference type="HAMAP-Rule" id="MF_00125"/>
    </source>
</evidence>
<dbReference type="InterPro" id="IPR004516">
    <property type="entry name" value="HisRS/HisZ"/>
</dbReference>
<dbReference type="NCBIfam" id="TIGR00443">
    <property type="entry name" value="hisZ_biosyn_reg"/>
    <property type="match status" value="1"/>
</dbReference>
<dbReference type="PANTHER" id="PTHR43707">
    <property type="entry name" value="HISTIDYL-TRNA SYNTHETASE"/>
    <property type="match status" value="1"/>
</dbReference>
<evidence type="ECO:0000313" key="12">
    <source>
        <dbReference type="EMBL" id="MBB5182336.1"/>
    </source>
</evidence>
<dbReference type="InterPro" id="IPR045864">
    <property type="entry name" value="aa-tRNA-synth_II/BPL/LPL"/>
</dbReference>
<dbReference type="HAMAP" id="MF_00125">
    <property type="entry name" value="HisZ"/>
    <property type="match status" value="1"/>
</dbReference>
<evidence type="ECO:0000256" key="10">
    <source>
        <dbReference type="PIRSR" id="PIRSR001549-1"/>
    </source>
</evidence>
<evidence type="ECO:0000256" key="3">
    <source>
        <dbReference type="ARBA" id="ARBA00005539"/>
    </source>
</evidence>
<feature type="binding site" evidence="10">
    <location>
        <begin position="83"/>
        <end position="85"/>
    </location>
    <ligand>
        <name>L-histidine</name>
        <dbReference type="ChEBI" id="CHEBI:57595"/>
    </ligand>
</feature>
<comment type="subunit">
    <text evidence="9">Heteromultimer composed of HisG and HisZ subunits.</text>
</comment>
<evidence type="ECO:0000256" key="7">
    <source>
        <dbReference type="ARBA" id="ARBA00023102"/>
    </source>
</evidence>
<feature type="binding site" evidence="10">
    <location>
        <position position="131"/>
    </location>
    <ligand>
        <name>L-histidine</name>
        <dbReference type="ChEBI" id="CHEBI:57595"/>
    </ligand>
</feature>
<evidence type="ECO:0000256" key="6">
    <source>
        <dbReference type="ARBA" id="ARBA00022605"/>
    </source>
</evidence>
<keyword evidence="5 9" id="KW-0963">Cytoplasm</keyword>
<comment type="similarity">
    <text evidence="3 9">Belongs to the class-II aminoacyl-tRNA synthetase family. HisZ subfamily.</text>
</comment>
<keyword evidence="12" id="KW-0808">Transferase</keyword>